<dbReference type="SUPFAM" id="SSF49785">
    <property type="entry name" value="Galactose-binding domain-like"/>
    <property type="match status" value="1"/>
</dbReference>
<evidence type="ECO:0000256" key="1">
    <source>
        <dbReference type="ARBA" id="ARBA00022729"/>
    </source>
</evidence>
<dbReference type="PANTHER" id="PTHR43817">
    <property type="entry name" value="GLYCOSYL HYDROLASE"/>
    <property type="match status" value="1"/>
</dbReference>
<gene>
    <name evidence="3" type="ORF">D6858_03650</name>
</gene>
<dbReference type="EMBL" id="RAHJ01000014">
    <property type="protein sequence ID" value="RJX69013.1"/>
    <property type="molecule type" value="Genomic_DNA"/>
</dbReference>
<reference evidence="3 4" key="1">
    <citation type="submission" date="2018-09" db="EMBL/GenBank/DDBJ databases">
        <title>Altererythrobacter sp.Ery1 and Ery12, the genome sequencing of novel strains in genus Alterythrobacter.</title>
        <authorList>
            <person name="Cheng H."/>
            <person name="Wu Y.-H."/>
            <person name="Fang C."/>
            <person name="Xu X.-W."/>
        </authorList>
    </citation>
    <scope>NUCLEOTIDE SEQUENCE [LARGE SCALE GENOMIC DNA]</scope>
    <source>
        <strain evidence="3 4">Ery12</strain>
    </source>
</reference>
<dbReference type="InterPro" id="IPR008979">
    <property type="entry name" value="Galactose-bd-like_sf"/>
</dbReference>
<keyword evidence="1" id="KW-0732">Signal</keyword>
<accession>A0A419R3A0</accession>
<dbReference type="Proteomes" id="UP000284322">
    <property type="component" value="Unassembled WGS sequence"/>
</dbReference>
<dbReference type="PANTHER" id="PTHR43817:SF1">
    <property type="entry name" value="HYDROLASE, FAMILY 43, PUTATIVE (AFU_ORTHOLOGUE AFUA_3G01660)-RELATED"/>
    <property type="match status" value="1"/>
</dbReference>
<name>A0A419R3A0_9SPHN</name>
<dbReference type="AlphaFoldDB" id="A0A419R3A0"/>
<proteinExistence type="predicted"/>
<evidence type="ECO:0000256" key="2">
    <source>
        <dbReference type="ARBA" id="ARBA00022801"/>
    </source>
</evidence>
<protein>
    <submittedName>
        <fullName evidence="3">Uncharacterized protein</fullName>
    </submittedName>
</protein>
<evidence type="ECO:0000313" key="4">
    <source>
        <dbReference type="Proteomes" id="UP000284322"/>
    </source>
</evidence>
<dbReference type="NCBIfam" id="NF045579">
    <property type="entry name" value="rhamnoside_JR"/>
    <property type="match status" value="1"/>
</dbReference>
<comment type="caution">
    <text evidence="3">The sequence shown here is derived from an EMBL/GenBank/DDBJ whole genome shotgun (WGS) entry which is preliminary data.</text>
</comment>
<keyword evidence="2" id="KW-0378">Hydrolase</keyword>
<evidence type="ECO:0000313" key="3">
    <source>
        <dbReference type="EMBL" id="RJX69013.1"/>
    </source>
</evidence>
<keyword evidence="4" id="KW-1185">Reference proteome</keyword>
<sequence>MRLYLDLGRVEVIAEVRLNGTVLATLWKPPFRHDVTDAVGSGENLLEVLVTSLWPNRLIGDEQLPSEKAFRAAGGIEALPAWYRAGLPKPPGGRITFATWKHFAKNSPLLESGLLGPVVLRQALRHPIIGTGH</sequence>
<dbReference type="GO" id="GO:0016787">
    <property type="term" value="F:hydrolase activity"/>
    <property type="evidence" value="ECO:0007669"/>
    <property type="project" value="UniProtKB-KW"/>
</dbReference>
<dbReference type="Gene3D" id="2.60.120.260">
    <property type="entry name" value="Galactose-binding domain-like"/>
    <property type="match status" value="1"/>
</dbReference>
<organism evidence="3 4">
    <name type="scientific">Tsuneonella suprasediminis</name>
    <dbReference type="NCBI Taxonomy" id="2306996"/>
    <lineage>
        <taxon>Bacteria</taxon>
        <taxon>Pseudomonadati</taxon>
        <taxon>Pseudomonadota</taxon>
        <taxon>Alphaproteobacteria</taxon>
        <taxon>Sphingomonadales</taxon>
        <taxon>Erythrobacteraceae</taxon>
        <taxon>Tsuneonella</taxon>
    </lineage>
</organism>